<dbReference type="InterPro" id="IPR011009">
    <property type="entry name" value="Kinase-like_dom_sf"/>
</dbReference>
<dbReference type="EMBL" id="CAJVPK010002364">
    <property type="protein sequence ID" value="CAG8611501.1"/>
    <property type="molecule type" value="Genomic_DNA"/>
</dbReference>
<dbReference type="FunFam" id="3.30.200.20:FF:000341">
    <property type="entry name" value="MAP kinase kinase PBS2"/>
    <property type="match status" value="1"/>
</dbReference>
<dbReference type="Gene3D" id="3.30.200.20">
    <property type="entry name" value="Phosphorylase Kinase, domain 1"/>
    <property type="match status" value="1"/>
</dbReference>
<evidence type="ECO:0000259" key="10">
    <source>
        <dbReference type="PROSITE" id="PS50011"/>
    </source>
</evidence>
<evidence type="ECO:0000313" key="11">
    <source>
        <dbReference type="EMBL" id="CAG8611501.1"/>
    </source>
</evidence>
<name>A0A9N9GM03_9GLOM</name>
<dbReference type="InterPro" id="IPR017441">
    <property type="entry name" value="Protein_kinase_ATP_BS"/>
</dbReference>
<dbReference type="GO" id="GO:0004674">
    <property type="term" value="F:protein serine/threonine kinase activity"/>
    <property type="evidence" value="ECO:0007669"/>
    <property type="project" value="UniProtKB-KW"/>
</dbReference>
<sequence length="238" mass="26719">MSWTHVRFRNQLISKAEELDKIIITFVSEVYTNLTVSDSKPEVTSVRTTPNLFAKLSSSKLESSRPVRTVRPVSNVQITKQRKGPTSMRLPDVGNTTRTPFANFSQFVDPSGKLNFSGKAVLHAQGVDFSNGTSYKINMNDLRLEGELGKGQFGTVQKVFHKPTNVIMAMKVKAKLNQILMELDILHQSKSEFIVEFYGAFFTESCVYYCMEYMDAGSLDKLYNKGVPEDVLAIIIIA</sequence>
<keyword evidence="4 9" id="KW-0547">Nucleotide-binding</keyword>
<dbReference type="Proteomes" id="UP000789706">
    <property type="component" value="Unassembled WGS sequence"/>
</dbReference>
<keyword evidence="2" id="KW-0597">Phosphoprotein</keyword>
<feature type="non-terminal residue" evidence="11">
    <location>
        <position position="238"/>
    </location>
</feature>
<proteinExistence type="inferred from homology"/>
<comment type="caution">
    <text evidence="11">The sequence shown here is derived from an EMBL/GenBank/DDBJ whole genome shotgun (WGS) entry which is preliminary data.</text>
</comment>
<dbReference type="GO" id="GO:0004708">
    <property type="term" value="F:MAP kinase kinase activity"/>
    <property type="evidence" value="ECO:0007669"/>
    <property type="project" value="UniProtKB-EC"/>
</dbReference>
<dbReference type="PANTHER" id="PTHR48013:SF25">
    <property type="entry name" value="MAP KINASE KINASE PBS2"/>
    <property type="match status" value="1"/>
</dbReference>
<dbReference type="EC" id="2.7.12.2" evidence="8"/>
<dbReference type="GO" id="GO:0071474">
    <property type="term" value="P:cellular hyperosmotic response"/>
    <property type="evidence" value="ECO:0007669"/>
    <property type="project" value="TreeGrafter"/>
</dbReference>
<evidence type="ECO:0000256" key="3">
    <source>
        <dbReference type="ARBA" id="ARBA00022679"/>
    </source>
</evidence>
<dbReference type="SUPFAM" id="SSF56112">
    <property type="entry name" value="Protein kinase-like (PK-like)"/>
    <property type="match status" value="1"/>
</dbReference>
<gene>
    <name evidence="11" type="ORF">DEBURN_LOCUS9995</name>
</gene>
<evidence type="ECO:0000256" key="5">
    <source>
        <dbReference type="ARBA" id="ARBA00022777"/>
    </source>
</evidence>
<organism evidence="11 12">
    <name type="scientific">Diversispora eburnea</name>
    <dbReference type="NCBI Taxonomy" id="1213867"/>
    <lineage>
        <taxon>Eukaryota</taxon>
        <taxon>Fungi</taxon>
        <taxon>Fungi incertae sedis</taxon>
        <taxon>Mucoromycota</taxon>
        <taxon>Glomeromycotina</taxon>
        <taxon>Glomeromycetes</taxon>
        <taxon>Diversisporales</taxon>
        <taxon>Diversisporaceae</taxon>
        <taxon>Diversispora</taxon>
    </lineage>
</organism>
<dbReference type="PROSITE" id="PS50011">
    <property type="entry name" value="PROTEIN_KINASE_DOM"/>
    <property type="match status" value="1"/>
</dbReference>
<evidence type="ECO:0000256" key="7">
    <source>
        <dbReference type="ARBA" id="ARBA00038035"/>
    </source>
</evidence>
<dbReference type="GO" id="GO:0038066">
    <property type="term" value="P:p38MAPK cascade"/>
    <property type="evidence" value="ECO:0007669"/>
    <property type="project" value="UniProtKB-ARBA"/>
</dbReference>
<protein>
    <recommendedName>
        <fullName evidence="8">mitogen-activated protein kinase kinase</fullName>
        <ecNumber evidence="8">2.7.12.2</ecNumber>
    </recommendedName>
</protein>
<evidence type="ECO:0000256" key="6">
    <source>
        <dbReference type="ARBA" id="ARBA00022840"/>
    </source>
</evidence>
<accession>A0A9N9GM03</accession>
<feature type="binding site" evidence="9">
    <location>
        <position position="171"/>
    </location>
    <ligand>
        <name>ATP</name>
        <dbReference type="ChEBI" id="CHEBI:30616"/>
    </ligand>
</feature>
<dbReference type="OrthoDB" id="10252354at2759"/>
<keyword evidence="5" id="KW-0418">Kinase</keyword>
<dbReference type="GO" id="GO:0005737">
    <property type="term" value="C:cytoplasm"/>
    <property type="evidence" value="ECO:0007669"/>
    <property type="project" value="UniProtKB-ARBA"/>
</dbReference>
<evidence type="ECO:0000256" key="4">
    <source>
        <dbReference type="ARBA" id="ARBA00022741"/>
    </source>
</evidence>
<dbReference type="Pfam" id="PF00069">
    <property type="entry name" value="Pkinase"/>
    <property type="match status" value="1"/>
</dbReference>
<evidence type="ECO:0000256" key="2">
    <source>
        <dbReference type="ARBA" id="ARBA00022553"/>
    </source>
</evidence>
<dbReference type="InterPro" id="IPR000719">
    <property type="entry name" value="Prot_kinase_dom"/>
</dbReference>
<keyword evidence="3" id="KW-0808">Transferase</keyword>
<dbReference type="PROSITE" id="PS00107">
    <property type="entry name" value="PROTEIN_KINASE_ATP"/>
    <property type="match status" value="1"/>
</dbReference>
<comment type="similarity">
    <text evidence="7">Belongs to the protein kinase superfamily. STE Ser/Thr protein kinase family. MAP kinase kinase subfamily.</text>
</comment>
<dbReference type="AlphaFoldDB" id="A0A9N9GM03"/>
<evidence type="ECO:0000313" key="12">
    <source>
        <dbReference type="Proteomes" id="UP000789706"/>
    </source>
</evidence>
<keyword evidence="12" id="KW-1185">Reference proteome</keyword>
<dbReference type="GO" id="GO:0005524">
    <property type="term" value="F:ATP binding"/>
    <property type="evidence" value="ECO:0007669"/>
    <property type="project" value="UniProtKB-UniRule"/>
</dbReference>
<feature type="domain" description="Protein kinase" evidence="10">
    <location>
        <begin position="142"/>
        <end position="238"/>
    </location>
</feature>
<keyword evidence="1" id="KW-0723">Serine/threonine-protein kinase</keyword>
<keyword evidence="6 9" id="KW-0067">ATP-binding</keyword>
<reference evidence="11" key="1">
    <citation type="submission" date="2021-06" db="EMBL/GenBank/DDBJ databases">
        <authorList>
            <person name="Kallberg Y."/>
            <person name="Tangrot J."/>
            <person name="Rosling A."/>
        </authorList>
    </citation>
    <scope>NUCLEOTIDE SEQUENCE</scope>
    <source>
        <strain evidence="11">AZ414A</strain>
    </source>
</reference>
<evidence type="ECO:0000256" key="8">
    <source>
        <dbReference type="ARBA" id="ARBA00038999"/>
    </source>
</evidence>
<dbReference type="PANTHER" id="PTHR48013">
    <property type="entry name" value="DUAL SPECIFICITY MITOGEN-ACTIVATED PROTEIN KINASE KINASE 5-RELATED"/>
    <property type="match status" value="1"/>
</dbReference>
<dbReference type="GO" id="GO:0032991">
    <property type="term" value="C:protein-containing complex"/>
    <property type="evidence" value="ECO:0007669"/>
    <property type="project" value="UniProtKB-ARBA"/>
</dbReference>
<evidence type="ECO:0000256" key="9">
    <source>
        <dbReference type="PROSITE-ProRule" id="PRU10141"/>
    </source>
</evidence>
<evidence type="ECO:0000256" key="1">
    <source>
        <dbReference type="ARBA" id="ARBA00022527"/>
    </source>
</evidence>